<feature type="region of interest" description="Disordered" evidence="2">
    <location>
        <begin position="460"/>
        <end position="483"/>
    </location>
</feature>
<proteinExistence type="predicted"/>
<accession>A0A9W4ID36</accession>
<name>A0A9W4ID36_9EURO</name>
<evidence type="ECO:0000313" key="4">
    <source>
        <dbReference type="Proteomes" id="UP001152592"/>
    </source>
</evidence>
<dbReference type="OrthoDB" id="10252354at2759"/>
<evidence type="ECO:0000256" key="1">
    <source>
        <dbReference type="SAM" id="Coils"/>
    </source>
</evidence>
<dbReference type="EMBL" id="CAJVPD010000035">
    <property type="protein sequence ID" value="CAG8261520.1"/>
    <property type="molecule type" value="Genomic_DNA"/>
</dbReference>
<feature type="coiled-coil region" evidence="1">
    <location>
        <begin position="188"/>
        <end position="215"/>
    </location>
</feature>
<evidence type="ECO:0000313" key="3">
    <source>
        <dbReference type="EMBL" id="CAG8261520.1"/>
    </source>
</evidence>
<organism evidence="3 4">
    <name type="scientific">Penicillium salamii</name>
    <dbReference type="NCBI Taxonomy" id="1612424"/>
    <lineage>
        <taxon>Eukaryota</taxon>
        <taxon>Fungi</taxon>
        <taxon>Dikarya</taxon>
        <taxon>Ascomycota</taxon>
        <taxon>Pezizomycotina</taxon>
        <taxon>Eurotiomycetes</taxon>
        <taxon>Eurotiomycetidae</taxon>
        <taxon>Eurotiales</taxon>
        <taxon>Aspergillaceae</taxon>
        <taxon>Penicillium</taxon>
    </lineage>
</organism>
<sequence>MSPIDSSSMNSDKRDPLPLVNSGSLEGFIKYMGILASSAESQFASNVLDEIAQQREKNFSQEKELTNLRREILDIKETKRTTIEDMFAANENERAKQRDAATQIESLRATVNEKESMIAKYCRDSGALQQKIAKLESTVSQEGAKVSQFVKDISTLQASLKEKDKMLDQMKTAGSKLKSMLLSEQKKNEDLEAASASMNTELRTAKANLQRLKEVPVPSSEIDEKYISTKFTGLWTTAISELSPLLEQDIPEVILKEKSIWEKLKKPENILLPPSFPLIASNSSASRAVRFALILAVLFKEIDQRIYKPSYFLSGSSSLREALDHLTEANSDKEAFCRRILLSINPRAEKMAVKAEIQAVVQRISSYAGGLFSEAQQDLFCAKDDEWDHFPSAGHNTTQVAQEYHGLYTLNVFLCISLVEDGGRDPLTKIVQLRSSQELYLAAQHEATQLGASITRRQLTRPRRQSAAGSNGKPFLGGDSTKI</sequence>
<reference evidence="3" key="1">
    <citation type="submission" date="2021-07" db="EMBL/GenBank/DDBJ databases">
        <authorList>
            <person name="Branca A.L. A."/>
        </authorList>
    </citation>
    <scope>NUCLEOTIDE SEQUENCE</scope>
</reference>
<dbReference type="Proteomes" id="UP001152592">
    <property type="component" value="Unassembled WGS sequence"/>
</dbReference>
<comment type="caution">
    <text evidence="3">The sequence shown here is derived from an EMBL/GenBank/DDBJ whole genome shotgun (WGS) entry which is preliminary data.</text>
</comment>
<dbReference type="AlphaFoldDB" id="A0A9W4ID36"/>
<keyword evidence="1" id="KW-0175">Coiled coil</keyword>
<gene>
    <name evidence="3" type="ORF">PSALAMII_LOCUS957</name>
</gene>
<protein>
    <submittedName>
        <fullName evidence="3">Uncharacterized protein</fullName>
    </submittedName>
</protein>
<evidence type="ECO:0000256" key="2">
    <source>
        <dbReference type="SAM" id="MobiDB-lite"/>
    </source>
</evidence>